<evidence type="ECO:0000256" key="4">
    <source>
        <dbReference type="ARBA" id="ARBA00022989"/>
    </source>
</evidence>
<dbReference type="STRING" id="27349.A0A0L6UI47"/>
<evidence type="ECO:0000313" key="8">
    <source>
        <dbReference type="Proteomes" id="UP000037035"/>
    </source>
</evidence>
<evidence type="ECO:0000256" key="5">
    <source>
        <dbReference type="ARBA" id="ARBA00023136"/>
    </source>
</evidence>
<keyword evidence="8" id="KW-1185">Reference proteome</keyword>
<dbReference type="OrthoDB" id="430207at2759"/>
<comment type="subcellular location">
    <subcellularLocation>
        <location evidence="1">Membrane</location>
        <topology evidence="1">Multi-pass membrane protein</topology>
    </subcellularLocation>
</comment>
<reference evidence="7 8" key="1">
    <citation type="submission" date="2015-08" db="EMBL/GenBank/DDBJ databases">
        <title>Next Generation Sequencing and Analysis of the Genome of Puccinia sorghi L Schw, the Causal Agent of Maize Common Rust.</title>
        <authorList>
            <person name="Rochi L."/>
            <person name="Burguener G."/>
            <person name="Darino M."/>
            <person name="Turjanski A."/>
            <person name="Kreff E."/>
            <person name="Dieguez M.J."/>
            <person name="Sacco F."/>
        </authorList>
    </citation>
    <scope>NUCLEOTIDE SEQUENCE [LARGE SCALE GENOMIC DNA]</scope>
    <source>
        <strain evidence="7 8">RO10H11247</strain>
    </source>
</reference>
<comment type="similarity">
    <text evidence="2 6">Belongs to the peroxisomal membrane protein PXMP2/4 family.</text>
</comment>
<keyword evidence="3" id="KW-0812">Transmembrane</keyword>
<dbReference type="Pfam" id="PF04117">
    <property type="entry name" value="Mpv17_PMP22"/>
    <property type="match status" value="1"/>
</dbReference>
<protein>
    <submittedName>
        <fullName evidence="7">Uncharacterized protein</fullName>
    </submittedName>
</protein>
<dbReference type="GO" id="GO:0005739">
    <property type="term" value="C:mitochondrion"/>
    <property type="evidence" value="ECO:0007669"/>
    <property type="project" value="TreeGrafter"/>
</dbReference>
<gene>
    <name evidence="7" type="ORF">VP01_580g2</name>
</gene>
<proteinExistence type="inferred from homology"/>
<evidence type="ECO:0000256" key="6">
    <source>
        <dbReference type="RuleBase" id="RU363053"/>
    </source>
</evidence>
<dbReference type="PANTHER" id="PTHR11266">
    <property type="entry name" value="PEROXISOMAL MEMBRANE PROTEIN 2, PXMP2 MPV17"/>
    <property type="match status" value="1"/>
</dbReference>
<dbReference type="AlphaFoldDB" id="A0A0L6UI47"/>
<keyword evidence="4" id="KW-1133">Transmembrane helix</keyword>
<accession>A0A0L6UI47</accession>
<dbReference type="InterPro" id="IPR007248">
    <property type="entry name" value="Mpv17_PMP22"/>
</dbReference>
<dbReference type="Proteomes" id="UP000037035">
    <property type="component" value="Unassembled WGS sequence"/>
</dbReference>
<evidence type="ECO:0000256" key="3">
    <source>
        <dbReference type="ARBA" id="ARBA00022692"/>
    </source>
</evidence>
<dbReference type="GO" id="GO:0016020">
    <property type="term" value="C:membrane"/>
    <property type="evidence" value="ECO:0007669"/>
    <property type="project" value="UniProtKB-SubCell"/>
</dbReference>
<dbReference type="EMBL" id="LAVV01011063">
    <property type="protein sequence ID" value="KNZ48234.1"/>
    <property type="molecule type" value="Genomic_DNA"/>
</dbReference>
<evidence type="ECO:0000313" key="7">
    <source>
        <dbReference type="EMBL" id="KNZ48234.1"/>
    </source>
</evidence>
<evidence type="ECO:0000256" key="1">
    <source>
        <dbReference type="ARBA" id="ARBA00004141"/>
    </source>
</evidence>
<comment type="caution">
    <text evidence="7">The sequence shown here is derived from an EMBL/GenBank/DDBJ whole genome shotgun (WGS) entry which is preliminary data.</text>
</comment>
<organism evidence="7 8">
    <name type="scientific">Puccinia sorghi</name>
    <dbReference type="NCBI Taxonomy" id="27349"/>
    <lineage>
        <taxon>Eukaryota</taxon>
        <taxon>Fungi</taxon>
        <taxon>Dikarya</taxon>
        <taxon>Basidiomycota</taxon>
        <taxon>Pucciniomycotina</taxon>
        <taxon>Pucciniomycetes</taxon>
        <taxon>Pucciniales</taxon>
        <taxon>Pucciniaceae</taxon>
        <taxon>Puccinia</taxon>
    </lineage>
</organism>
<evidence type="ECO:0000256" key="2">
    <source>
        <dbReference type="ARBA" id="ARBA00006824"/>
    </source>
</evidence>
<keyword evidence="5" id="KW-0472">Membrane</keyword>
<dbReference type="PANTHER" id="PTHR11266:SF17">
    <property type="entry name" value="PROTEIN MPV17"/>
    <property type="match status" value="1"/>
</dbReference>
<name>A0A0L6UI47_9BASI</name>
<dbReference type="VEuPathDB" id="FungiDB:VP01_580g2"/>
<sequence>MAAFIRSYNSALLHRPLRTQIVTSLILFGGGDVIAQQAIERKGKQHEVRPTFSLQSRLFVPFFHAAFQVWVVCEENLPAWARTARLAGYGGFVFAPLGTRWFKTLDFIQLKSRGLSDHLFKAQYRSTCGGPDHAGLFLHHDELSVRSFFLHDFRPLLLLQKVYTSPNLSPSGFTNVAKATISSKQKKDFERNGALPFTRTGLVSDSLDHQPNLLSWLFIPLQAINFGLVPSHLRLLVINGASLFWSKSIRLFKTANSYLSYANASSLPIVGKIIEQADNKFESS</sequence>